<feature type="compositionally biased region" description="Basic and acidic residues" evidence="1">
    <location>
        <begin position="148"/>
        <end position="166"/>
    </location>
</feature>
<organism evidence="2 3">
    <name type="scientific">Methanococcus voltae PS</name>
    <dbReference type="NCBI Taxonomy" id="523842"/>
    <lineage>
        <taxon>Archaea</taxon>
        <taxon>Methanobacteriati</taxon>
        <taxon>Methanobacteriota</taxon>
        <taxon>Methanomada group</taxon>
        <taxon>Methanococci</taxon>
        <taxon>Methanococcales</taxon>
        <taxon>Methanococcaceae</taxon>
        <taxon>Methanococcus</taxon>
    </lineage>
</organism>
<evidence type="ECO:0000313" key="3">
    <source>
        <dbReference type="Proteomes" id="UP001140258"/>
    </source>
</evidence>
<accession>A0ABT2EVU4</accession>
<keyword evidence="3" id="KW-1185">Reference proteome</keyword>
<proteinExistence type="predicted"/>
<dbReference type="Proteomes" id="UP001140258">
    <property type="component" value="Unassembled WGS sequence"/>
</dbReference>
<evidence type="ECO:0000313" key="2">
    <source>
        <dbReference type="EMBL" id="MCS3922086.1"/>
    </source>
</evidence>
<dbReference type="RefSeq" id="WP_259051322.1">
    <property type="nucleotide sequence ID" value="NZ_JANUCQ010000002.1"/>
</dbReference>
<name>A0ABT2EVU4_METVO</name>
<gene>
    <name evidence="2" type="ORF">M2325_000771</name>
</gene>
<dbReference type="EMBL" id="JANUCQ010000002">
    <property type="protein sequence ID" value="MCS3922086.1"/>
    <property type="molecule type" value="Genomic_DNA"/>
</dbReference>
<protein>
    <submittedName>
        <fullName evidence="2">Uncharacterized protein</fullName>
    </submittedName>
</protein>
<feature type="region of interest" description="Disordered" evidence="1">
    <location>
        <begin position="133"/>
        <end position="166"/>
    </location>
</feature>
<evidence type="ECO:0000256" key="1">
    <source>
        <dbReference type="SAM" id="MobiDB-lite"/>
    </source>
</evidence>
<reference evidence="2" key="1">
    <citation type="submission" date="2022-08" db="EMBL/GenBank/DDBJ databases">
        <title>Genomic Encyclopedia of Type Strains, Phase V (KMG-V): Genome sequencing to study the core and pangenomes of soil and plant-associated prokaryotes.</title>
        <authorList>
            <person name="Whitman W."/>
        </authorList>
    </citation>
    <scope>NUCLEOTIDE SEQUENCE</scope>
    <source>
        <strain evidence="2">PS</strain>
    </source>
</reference>
<sequence length="257" mass="29298">MQKLFLPVLNITNIDGFEITEEWLSKNYETLRGKPVNIDHNYDKKSNYAVGHVSEIILSKTNELYAVVEVFEEIYGLKSNLKGCSIEYNENTSGEEGIIRALALCFETIPKVEFAKSTGNIDVAEILASLNDKNKKSGKNNNDNNDNNDNKDNKNNEDKDENKSLEDFQDCSSKINSILSELEVLRDFCNKNNSLLKTIIKKSDEKTEIMASMYFDKFNNSGDDLNNYKIKSFKNKIKEDNLPNPNSKSLKSINMDF</sequence>
<comment type="caution">
    <text evidence="2">The sequence shown here is derived from an EMBL/GenBank/DDBJ whole genome shotgun (WGS) entry which is preliminary data.</text>
</comment>